<evidence type="ECO:0000313" key="3">
    <source>
        <dbReference type="Proteomes" id="UP001589683"/>
    </source>
</evidence>
<sequence>MRYIKWGIFLLLALLTFGFFHYTLPQHDVVRIVDTEVRRVDFGENSIFWASPDTGTDTAANRDVRFINAVYENGRVMVYRNEDTGWGWPPYFKLDSSNLQTEARDLASTSAAPQWVVIRHYGWRNEFMTIYPNAVSVRAIAGPDVQIIPWLNIIILTLLVLFIFWLWRVWRRFKERRIDPVLDDAAEAWDSVDERADAARDSARGFWGRMMAWIGTWRSKPRE</sequence>
<comment type="caution">
    <text evidence="2">The sequence shown here is derived from an EMBL/GenBank/DDBJ whole genome shotgun (WGS) entry which is preliminary data.</text>
</comment>
<reference evidence="2 3" key="1">
    <citation type="submission" date="2024-09" db="EMBL/GenBank/DDBJ databases">
        <authorList>
            <person name="Sun Q."/>
            <person name="Mori K."/>
        </authorList>
    </citation>
    <scope>NUCLEOTIDE SEQUENCE [LARGE SCALE GENOMIC DNA]</scope>
    <source>
        <strain evidence="2 3">CECT 8726</strain>
    </source>
</reference>
<dbReference type="Proteomes" id="UP001589683">
    <property type="component" value="Unassembled WGS sequence"/>
</dbReference>
<protein>
    <submittedName>
        <fullName evidence="2">DUF1523 family protein</fullName>
    </submittedName>
</protein>
<evidence type="ECO:0000313" key="2">
    <source>
        <dbReference type="EMBL" id="MFB9230780.1"/>
    </source>
</evidence>
<dbReference type="RefSeq" id="WP_213887759.1">
    <property type="nucleotide sequence ID" value="NZ_JAGFNU010000001.1"/>
</dbReference>
<gene>
    <name evidence="2" type="ORF">ACFFUT_03130</name>
</gene>
<keyword evidence="1" id="KW-0812">Transmembrane</keyword>
<dbReference type="Pfam" id="PF07509">
    <property type="entry name" value="DUF1523"/>
    <property type="match status" value="1"/>
</dbReference>
<feature type="transmembrane region" description="Helical" evidence="1">
    <location>
        <begin position="147"/>
        <end position="167"/>
    </location>
</feature>
<keyword evidence="1" id="KW-1133">Transmembrane helix</keyword>
<dbReference type="EMBL" id="JBHMEA010000007">
    <property type="protein sequence ID" value="MFB9230780.1"/>
    <property type="molecule type" value="Genomic_DNA"/>
</dbReference>
<name>A0ABV5JCF5_9RHOB</name>
<evidence type="ECO:0000256" key="1">
    <source>
        <dbReference type="SAM" id="Phobius"/>
    </source>
</evidence>
<keyword evidence="3" id="KW-1185">Reference proteome</keyword>
<keyword evidence="1" id="KW-0472">Membrane</keyword>
<dbReference type="InterPro" id="IPR011088">
    <property type="entry name" value="Phage_phiNM3_A0EWY4"/>
</dbReference>
<proteinExistence type="predicted"/>
<accession>A0ABV5JCF5</accession>
<organism evidence="2 3">
    <name type="scientific">Pseudohalocynthiibacter aestuariivivens</name>
    <dbReference type="NCBI Taxonomy" id="1591409"/>
    <lineage>
        <taxon>Bacteria</taxon>
        <taxon>Pseudomonadati</taxon>
        <taxon>Pseudomonadota</taxon>
        <taxon>Alphaproteobacteria</taxon>
        <taxon>Rhodobacterales</taxon>
        <taxon>Paracoccaceae</taxon>
        <taxon>Pseudohalocynthiibacter</taxon>
    </lineage>
</organism>